<name>A0AC61L2I4_9EURY</name>
<dbReference type="EMBL" id="PQXF01000016">
    <property type="protein sequence ID" value="PXF60454.1"/>
    <property type="molecule type" value="Genomic_DNA"/>
</dbReference>
<accession>A0AC61L2I4</accession>
<proteinExistence type="predicted"/>
<evidence type="ECO:0000313" key="1">
    <source>
        <dbReference type="EMBL" id="PXF60454.1"/>
    </source>
</evidence>
<comment type="caution">
    <text evidence="1">The sequence shown here is derived from an EMBL/GenBank/DDBJ whole genome shotgun (WGS) entry which is preliminary data.</text>
</comment>
<reference evidence="1" key="1">
    <citation type="submission" date="2018-01" db="EMBL/GenBank/DDBJ databases">
        <authorList>
            <person name="Krukenberg V."/>
        </authorList>
    </citation>
    <scope>NUCLEOTIDE SEQUENCE</scope>
    <source>
        <strain evidence="1">E20ANME2</strain>
    </source>
</reference>
<protein>
    <submittedName>
        <fullName evidence="1">Uncharacterized protein</fullName>
    </submittedName>
</protein>
<sequence>MVSEKFGAFCVLCASVYLIVISIFPVMYNLTGEFEKNDFIFNTILLLIGAGSLFGSIRFIKKSILFEQLLDIGFEKGIYARLEPILNDIVESQVSMNDVADQLKYMNTNIDRLQKRVHSASTGAGVVDVREEIFRFLRLVLLINVSLAVFIYLLRAYGTIIPYAMAMLFVLWWAEITFEFRMWKNSWVWVWVFVPILTIPITTILADILYGDAILVAAMSVVLVIYVAAYYTWGRYLVERTLPFGISEVTKEDMPTDRFSGVLRIIDPIRKFVRRRARLISVVFFTASATLFLLVVLTVTSMIGLWQSPLPIGIHHLLLIGLHVFIFFSVGRKLRRMSVASPVDAG</sequence>
<evidence type="ECO:0000313" key="2">
    <source>
        <dbReference type="Proteomes" id="UP000248329"/>
    </source>
</evidence>
<organism evidence="1 2">
    <name type="scientific">Candidatus Methanogaster sp</name>
    <dbReference type="NCBI Taxonomy" id="3386292"/>
    <lineage>
        <taxon>Archaea</taxon>
        <taxon>Methanobacteriati</taxon>
        <taxon>Methanobacteriota</taxon>
        <taxon>Stenosarchaea group</taxon>
        <taxon>Methanomicrobia</taxon>
        <taxon>Methanosarcinales</taxon>
        <taxon>ANME-2 cluster</taxon>
        <taxon>Candidatus Methanogasteraceae</taxon>
        <taxon>Candidatus Methanogaster</taxon>
    </lineage>
</organism>
<gene>
    <name evidence="1" type="ORF">C4B59_09260</name>
</gene>
<dbReference type="Proteomes" id="UP000248329">
    <property type="component" value="Unassembled WGS sequence"/>
</dbReference>